<feature type="domain" description="DUF3857" evidence="2">
    <location>
        <begin position="71"/>
        <end position="195"/>
    </location>
</feature>
<feature type="chain" id="PRO_5028872701" evidence="1">
    <location>
        <begin position="21"/>
        <end position="647"/>
    </location>
</feature>
<feature type="signal peptide" evidence="1">
    <location>
        <begin position="1"/>
        <end position="20"/>
    </location>
</feature>
<evidence type="ECO:0000313" key="4">
    <source>
        <dbReference type="Proteomes" id="UP000505355"/>
    </source>
</evidence>
<evidence type="ECO:0000313" key="3">
    <source>
        <dbReference type="EMBL" id="QKJ32187.1"/>
    </source>
</evidence>
<keyword evidence="4" id="KW-1185">Reference proteome</keyword>
<evidence type="ECO:0000259" key="2">
    <source>
        <dbReference type="Pfam" id="PF12969"/>
    </source>
</evidence>
<accession>A0A7D4Q653</accession>
<gene>
    <name evidence="3" type="ORF">HQ865_21285</name>
</gene>
<dbReference type="Gene3D" id="2.60.120.1130">
    <property type="match status" value="1"/>
</dbReference>
<dbReference type="Gene3D" id="3.10.620.30">
    <property type="match status" value="1"/>
</dbReference>
<sequence>MKKFFALILISCTTTLGVSAQKSPTGQQLLQPYGKVDMADLQSTSCDFEKDANAMVLFDKADIYYQDNKIYLNRHRRVKIFNDNGKKNANVRIEFIGVFLYQHIDGLQAQTINLVNGKPEITKLDSKSIYLEKTDKLNSAYVFSFPNVKPGSILEFKYVWSTTGGLPAWSFQDFIPTRYSVLTTELPPQIVPQIRGGANALNTELISGNPLTGHSALNAIRQSMTNVPSLVEEPYMTSVKDNIHSIYFRFADPNYAGDQFGNEKQWNKIAEDLDNDDDFGHQLNRKLNGEEAILSEAGKLKAPGDKIAYIFNQVRDAMKWNDADAWYTNDGTVKAWEKKTGNATEINLVLYHLLTKAGIKAAPMVVSTRNNGRVFGGYPTLNQFNRTVVSVSEPGSYILDASGKFNIYNETPENLLNNYALLTDIPNKKAVLMQIERKDPVREIIVISGDIKNDGKMAGSAQLTNFSYNRINAIKKYKTDGEQKYIDYLRDNNNNLKISGLKMANMEVDSLPLEQSMDFKLDLAGSDGNYIYFIPAMFNPLKNNPFIKETRLTDIDFGYLDNVSIVGNYKMPDGYKADALPKNIILQTPDQSITFKRIIGEQEGTLVVRLVVSHKQTTYTRDNYDQLFDFYKKLHELMNEQIVLKKS</sequence>
<proteinExistence type="predicted"/>
<evidence type="ECO:0000256" key="1">
    <source>
        <dbReference type="SAM" id="SignalP"/>
    </source>
</evidence>
<dbReference type="EMBL" id="CP054139">
    <property type="protein sequence ID" value="QKJ32187.1"/>
    <property type="molecule type" value="Genomic_DNA"/>
</dbReference>
<dbReference type="Gene3D" id="2.60.40.3140">
    <property type="match status" value="1"/>
</dbReference>
<organism evidence="3 4">
    <name type="scientific">Mucilaginibacter mali</name>
    <dbReference type="NCBI Taxonomy" id="2740462"/>
    <lineage>
        <taxon>Bacteria</taxon>
        <taxon>Pseudomonadati</taxon>
        <taxon>Bacteroidota</taxon>
        <taxon>Sphingobacteriia</taxon>
        <taxon>Sphingobacteriales</taxon>
        <taxon>Sphingobacteriaceae</taxon>
        <taxon>Mucilaginibacter</taxon>
    </lineage>
</organism>
<dbReference type="AlphaFoldDB" id="A0A7D4Q653"/>
<name>A0A7D4Q653_9SPHI</name>
<protein>
    <submittedName>
        <fullName evidence="3">DUF3857 domain-containing protein</fullName>
    </submittedName>
</protein>
<keyword evidence="1" id="KW-0732">Signal</keyword>
<dbReference type="Pfam" id="PF12969">
    <property type="entry name" value="DUF3857"/>
    <property type="match status" value="1"/>
</dbReference>
<dbReference type="RefSeq" id="WP_173416838.1">
    <property type="nucleotide sequence ID" value="NZ_CP054139.1"/>
</dbReference>
<dbReference type="Proteomes" id="UP000505355">
    <property type="component" value="Chromosome"/>
</dbReference>
<dbReference type="InterPro" id="IPR024618">
    <property type="entry name" value="DUF3857"/>
</dbReference>
<reference evidence="3 4" key="1">
    <citation type="submission" date="2020-05" db="EMBL/GenBank/DDBJ databases">
        <title>Mucilaginibacter mali sp. nov.</title>
        <authorList>
            <person name="Kim H.S."/>
            <person name="Lee K.C."/>
            <person name="Suh M.K."/>
            <person name="Kim J.-S."/>
            <person name="Han K.-I."/>
            <person name="Eom M.K."/>
            <person name="Shin Y.K."/>
            <person name="Lee J.-S."/>
        </authorList>
    </citation>
    <scope>NUCLEOTIDE SEQUENCE [LARGE SCALE GENOMIC DNA]</scope>
    <source>
        <strain evidence="3 4">G2-14</strain>
    </source>
</reference>
<dbReference type="KEGG" id="mmab:HQ865_21285"/>